<protein>
    <recommendedName>
        <fullName evidence="5">GPI-anchored protein 46</fullName>
    </recommendedName>
</protein>
<dbReference type="GeneID" id="8300101"/>
<organism evidence="3 4">
    <name type="scientific">Candida tropicalis (strain ATCC MYA-3404 / T1)</name>
    <name type="common">Yeast</name>
    <dbReference type="NCBI Taxonomy" id="294747"/>
    <lineage>
        <taxon>Eukaryota</taxon>
        <taxon>Fungi</taxon>
        <taxon>Dikarya</taxon>
        <taxon>Ascomycota</taxon>
        <taxon>Saccharomycotina</taxon>
        <taxon>Pichiomycetes</taxon>
        <taxon>Debaryomycetaceae</taxon>
        <taxon>Candida/Lodderomyces clade</taxon>
        <taxon>Candida</taxon>
    </lineage>
</organism>
<feature type="signal peptide" evidence="2">
    <location>
        <begin position="1"/>
        <end position="21"/>
    </location>
</feature>
<dbReference type="KEGG" id="ctp:CTRG_01838"/>
<evidence type="ECO:0000256" key="2">
    <source>
        <dbReference type="SAM" id="SignalP"/>
    </source>
</evidence>
<dbReference type="HOGENOM" id="CLU_882773_0_0_1"/>
<feature type="chain" id="PRO_5002955307" description="GPI-anchored protein 46" evidence="2">
    <location>
        <begin position="22"/>
        <end position="315"/>
    </location>
</feature>
<evidence type="ECO:0000256" key="1">
    <source>
        <dbReference type="SAM" id="MobiDB-lite"/>
    </source>
</evidence>
<reference evidence="3 4" key="1">
    <citation type="journal article" date="2009" name="Nature">
        <title>Evolution of pathogenicity and sexual reproduction in eight Candida genomes.</title>
        <authorList>
            <person name="Butler G."/>
            <person name="Rasmussen M.D."/>
            <person name="Lin M.F."/>
            <person name="Santos M.A."/>
            <person name="Sakthikumar S."/>
            <person name="Munro C.A."/>
            <person name="Rheinbay E."/>
            <person name="Grabherr M."/>
            <person name="Forche A."/>
            <person name="Reedy J.L."/>
            <person name="Agrafioti I."/>
            <person name="Arnaud M.B."/>
            <person name="Bates S."/>
            <person name="Brown A.J."/>
            <person name="Brunke S."/>
            <person name="Costanzo M.C."/>
            <person name="Fitzpatrick D.A."/>
            <person name="de Groot P.W."/>
            <person name="Harris D."/>
            <person name="Hoyer L.L."/>
            <person name="Hube B."/>
            <person name="Klis F.M."/>
            <person name="Kodira C."/>
            <person name="Lennard N."/>
            <person name="Logue M.E."/>
            <person name="Martin R."/>
            <person name="Neiman A.M."/>
            <person name="Nikolaou E."/>
            <person name="Quail M.A."/>
            <person name="Quinn J."/>
            <person name="Santos M.C."/>
            <person name="Schmitzberger F.F."/>
            <person name="Sherlock G."/>
            <person name="Shah P."/>
            <person name="Silverstein K.A."/>
            <person name="Skrzypek M.S."/>
            <person name="Soll D."/>
            <person name="Staggs R."/>
            <person name="Stansfield I."/>
            <person name="Stumpf M.P."/>
            <person name="Sudbery P.E."/>
            <person name="Srikantha T."/>
            <person name="Zeng Q."/>
            <person name="Berman J."/>
            <person name="Berriman M."/>
            <person name="Heitman J."/>
            <person name="Gow N.A."/>
            <person name="Lorenz M.C."/>
            <person name="Birren B.W."/>
            <person name="Kellis M."/>
            <person name="Cuomo C.A."/>
        </authorList>
    </citation>
    <scope>NUCLEOTIDE SEQUENCE [LARGE SCALE GENOMIC DNA]</scope>
    <source>
        <strain evidence="4">ATCC MYA-3404 / T1</strain>
    </source>
</reference>
<dbReference type="AlphaFoldDB" id="C5M7K6"/>
<dbReference type="VEuPathDB" id="FungiDB:CTRG_01838"/>
<sequence length="315" mass="36085">MKIYLLIPIIWLIVFLQHTTAVELTINDEEIDNPGLILKSKFKQYLPELQENLEIPVNEKQQSIRESFIPKKINYHHFGLRSRFKKDVSVTTTTAIVLEPTLAKSNPENVDSNHTDTDTDSDSDVNEDISSSASSTPKVHSRRSWIKDFLMFKEQDTGTSDKSKNKKKTSKEKHENSKLQSKITNYDDTVSDPRDLKRWVRLIADEGKDQPYVQSKYVYNNEIELDVEEFIKYLVEEQGFNVTDLEFLRSKNLDYGLGEIEQELNKLKETKGSPKVIDIGGEHDSDGSDSGSSLNSFKSITNAYFAIVISCLFFI</sequence>
<feature type="region of interest" description="Disordered" evidence="1">
    <location>
        <begin position="156"/>
        <end position="182"/>
    </location>
</feature>
<dbReference type="OrthoDB" id="4087050at2759"/>
<evidence type="ECO:0000313" key="4">
    <source>
        <dbReference type="Proteomes" id="UP000002037"/>
    </source>
</evidence>
<proteinExistence type="predicted"/>
<dbReference type="EMBL" id="GG692396">
    <property type="protein sequence ID" value="EER34976.1"/>
    <property type="molecule type" value="Genomic_DNA"/>
</dbReference>
<keyword evidence="4" id="KW-1185">Reference proteome</keyword>
<dbReference type="STRING" id="294747.C5M7K6"/>
<dbReference type="RefSeq" id="XP_002547531.1">
    <property type="nucleotide sequence ID" value="XM_002547485.1"/>
</dbReference>
<feature type="compositionally biased region" description="Acidic residues" evidence="1">
    <location>
        <begin position="118"/>
        <end position="127"/>
    </location>
</feature>
<dbReference type="eggNOG" id="ENOG502RQ6I">
    <property type="taxonomic scope" value="Eukaryota"/>
</dbReference>
<evidence type="ECO:0000313" key="3">
    <source>
        <dbReference type="EMBL" id="EER34976.1"/>
    </source>
</evidence>
<name>C5M7K6_CANTT</name>
<feature type="region of interest" description="Disordered" evidence="1">
    <location>
        <begin position="101"/>
        <end position="139"/>
    </location>
</feature>
<feature type="compositionally biased region" description="Polar residues" evidence="1">
    <location>
        <begin position="129"/>
        <end position="138"/>
    </location>
</feature>
<evidence type="ECO:0008006" key="5">
    <source>
        <dbReference type="Google" id="ProtNLM"/>
    </source>
</evidence>
<dbReference type="Proteomes" id="UP000002037">
    <property type="component" value="Unassembled WGS sequence"/>
</dbReference>
<accession>C5M7K6</accession>
<gene>
    <name evidence="3" type="ORF">CTRG_01838</name>
</gene>
<keyword evidence="2" id="KW-0732">Signal</keyword>